<dbReference type="EMBL" id="JBHTIU010000012">
    <property type="protein sequence ID" value="MFD0868403.1"/>
    <property type="molecule type" value="Genomic_DNA"/>
</dbReference>
<dbReference type="Gene3D" id="3.40.50.800">
    <property type="entry name" value="Anticodon-binding domain"/>
    <property type="match status" value="1"/>
</dbReference>
<dbReference type="CDD" id="cd00779">
    <property type="entry name" value="ProRS_core_prok"/>
    <property type="match status" value="1"/>
</dbReference>
<dbReference type="InterPro" id="IPR050062">
    <property type="entry name" value="Pro-tRNA_synthetase"/>
</dbReference>
<dbReference type="InterPro" id="IPR044140">
    <property type="entry name" value="ProRS_anticodon_short"/>
</dbReference>
<dbReference type="InterPro" id="IPR002314">
    <property type="entry name" value="aa-tRNA-synt_IIb"/>
</dbReference>
<proteinExistence type="inferred from homology"/>
<dbReference type="InterPro" id="IPR004500">
    <property type="entry name" value="Pro-tRNA-synth_IIa_bac-type"/>
</dbReference>
<evidence type="ECO:0000313" key="13">
    <source>
        <dbReference type="Proteomes" id="UP001597120"/>
    </source>
</evidence>
<name>A0ABW3D4Q9_9BACL</name>
<dbReference type="EC" id="6.1.1.15" evidence="10"/>
<keyword evidence="6 10" id="KW-0067">ATP-binding</keyword>
<dbReference type="SUPFAM" id="SSF55681">
    <property type="entry name" value="Class II aaRS and biotin synthetases"/>
    <property type="match status" value="1"/>
</dbReference>
<dbReference type="PANTHER" id="PTHR42753">
    <property type="entry name" value="MITOCHONDRIAL RIBOSOME PROTEIN L39/PROLYL-TRNA LIGASE FAMILY MEMBER"/>
    <property type="match status" value="1"/>
</dbReference>
<evidence type="ECO:0000256" key="6">
    <source>
        <dbReference type="ARBA" id="ARBA00022840"/>
    </source>
</evidence>
<feature type="domain" description="Aminoacyl-transfer RNA synthetases class-II family profile" evidence="11">
    <location>
        <begin position="38"/>
        <end position="465"/>
    </location>
</feature>
<evidence type="ECO:0000256" key="10">
    <source>
        <dbReference type="HAMAP-Rule" id="MF_01569"/>
    </source>
</evidence>
<dbReference type="NCBIfam" id="TIGR00409">
    <property type="entry name" value="proS_fam_II"/>
    <property type="match status" value="1"/>
</dbReference>
<evidence type="ECO:0000256" key="8">
    <source>
        <dbReference type="ARBA" id="ARBA00023146"/>
    </source>
</evidence>
<comment type="caution">
    <text evidence="12">The sequence shown here is derived from an EMBL/GenBank/DDBJ whole genome shotgun (WGS) entry which is preliminary data.</text>
</comment>
<evidence type="ECO:0000256" key="5">
    <source>
        <dbReference type="ARBA" id="ARBA00022741"/>
    </source>
</evidence>
<dbReference type="CDD" id="cd04334">
    <property type="entry name" value="ProRS-INS"/>
    <property type="match status" value="1"/>
</dbReference>
<accession>A0ABW3D4Q9</accession>
<keyword evidence="3 10" id="KW-0963">Cytoplasm</keyword>
<dbReference type="PANTHER" id="PTHR42753:SF2">
    <property type="entry name" value="PROLINE--TRNA LIGASE"/>
    <property type="match status" value="1"/>
</dbReference>
<evidence type="ECO:0000256" key="9">
    <source>
        <dbReference type="ARBA" id="ARBA00047671"/>
    </source>
</evidence>
<dbReference type="GO" id="GO:0004827">
    <property type="term" value="F:proline-tRNA ligase activity"/>
    <property type="evidence" value="ECO:0007669"/>
    <property type="project" value="UniProtKB-EC"/>
</dbReference>
<evidence type="ECO:0000256" key="2">
    <source>
        <dbReference type="ARBA" id="ARBA00011738"/>
    </source>
</evidence>
<dbReference type="InterPro" id="IPR036754">
    <property type="entry name" value="YbaK/aa-tRNA-synt-asso_dom_sf"/>
</dbReference>
<dbReference type="Pfam" id="PF00587">
    <property type="entry name" value="tRNA-synt_2b"/>
    <property type="match status" value="1"/>
</dbReference>
<comment type="catalytic activity">
    <reaction evidence="9 10">
        <text>tRNA(Pro) + L-proline + ATP = L-prolyl-tRNA(Pro) + AMP + diphosphate</text>
        <dbReference type="Rhea" id="RHEA:14305"/>
        <dbReference type="Rhea" id="RHEA-COMP:9700"/>
        <dbReference type="Rhea" id="RHEA-COMP:9702"/>
        <dbReference type="ChEBI" id="CHEBI:30616"/>
        <dbReference type="ChEBI" id="CHEBI:33019"/>
        <dbReference type="ChEBI" id="CHEBI:60039"/>
        <dbReference type="ChEBI" id="CHEBI:78442"/>
        <dbReference type="ChEBI" id="CHEBI:78532"/>
        <dbReference type="ChEBI" id="CHEBI:456215"/>
        <dbReference type="EC" id="6.1.1.15"/>
    </reaction>
</comment>
<evidence type="ECO:0000313" key="12">
    <source>
        <dbReference type="EMBL" id="MFD0868403.1"/>
    </source>
</evidence>
<comment type="function">
    <text evidence="10">Catalyzes the attachment of proline to tRNA(Pro) in a two-step reaction: proline is first activated by ATP to form Pro-AMP and then transferred to the acceptor end of tRNA(Pro). As ProRS can inadvertently accommodate and process non-cognate amino acids such as alanine and cysteine, to avoid such errors it has two additional distinct editing activities against alanine. One activity is designated as 'pretransfer' editing and involves the tRNA(Pro)-independent hydrolysis of activated Ala-AMP. The other activity is designated 'posttransfer' editing and involves deacylation of mischarged Ala-tRNA(Pro). The misacylated Cys-tRNA(Pro) is not edited by ProRS.</text>
</comment>
<dbReference type="InterPro" id="IPR033730">
    <property type="entry name" value="ProRS_core_prok"/>
</dbReference>
<dbReference type="CDD" id="cd00861">
    <property type="entry name" value="ProRS_anticodon_short"/>
    <property type="match status" value="1"/>
</dbReference>
<sequence length="567" mass="63283">MLQSKLLIPTLRDAPSEADVVSHQLMLRAGLIRPLAAGIYTYLPLGWRVLRKVSSIIREEMDRIGAQEMLMPAMQPAELWQQSGRYSLYGPELVRLYDRHNREFALGPTHEEVITSLIRDEVNSYRKLPMILYQIQTKFRDERRPRYGLLRGREFMMKDAYSFDADWESLDDTYRNVYYAYTRIFDRCGLTYRVVEADAGTIGGEGETHEFMALADIGEDTVAVCSHCSYSANLETAYTRHGASPAEARTVPKPEKIHTPGVRTIDQLTASLDIEAGHILKTLIYMADGRPVAVIVRGDHEVNETKLKNALRANHIELANEEIVRQHTGAPIGFAGPVGLSLPLWIDQEAAIIESGVAGANEPNYHLRYVVPGRDFPLEHIGDYRNVTEGDSCPHCEGTFKFYRGIEVGHVFKLGTKYSAALGAGFLNAAGRENPVIMGCYGIGVSRILSAVIEQNHDDGGILWPMAIAPFHVHLIPVSVQDPVQRGLAEKLYYRLQAEGMEVLMDDREERPGVKFKDSDLIGIPIRIVVGKQAGEGLVEIKERGQAAAEVIGYEDVVTHVLGRMKS</sequence>
<comment type="subunit">
    <text evidence="2 10">Homodimer.</text>
</comment>
<keyword evidence="4 10" id="KW-0436">Ligase</keyword>
<evidence type="ECO:0000259" key="11">
    <source>
        <dbReference type="PROSITE" id="PS50862"/>
    </source>
</evidence>
<dbReference type="SUPFAM" id="SSF55826">
    <property type="entry name" value="YbaK/ProRS associated domain"/>
    <property type="match status" value="1"/>
</dbReference>
<dbReference type="Proteomes" id="UP001597120">
    <property type="component" value="Unassembled WGS sequence"/>
</dbReference>
<protein>
    <recommendedName>
        <fullName evidence="10">Proline--tRNA ligase</fullName>
        <ecNumber evidence="10">6.1.1.15</ecNumber>
    </recommendedName>
    <alternativeName>
        <fullName evidence="10">Prolyl-tRNA synthetase</fullName>
        <shortName evidence="10">ProRS</shortName>
    </alternativeName>
</protein>
<dbReference type="Gene3D" id="3.30.930.10">
    <property type="entry name" value="Bira Bifunctional Protein, Domain 2"/>
    <property type="match status" value="2"/>
</dbReference>
<evidence type="ECO:0000256" key="3">
    <source>
        <dbReference type="ARBA" id="ARBA00022490"/>
    </source>
</evidence>
<keyword evidence="13" id="KW-1185">Reference proteome</keyword>
<keyword evidence="8 10" id="KW-0030">Aminoacyl-tRNA synthetase</keyword>
<dbReference type="InterPro" id="IPR023717">
    <property type="entry name" value="Pro-tRNA-Synthase_IIa_type1"/>
</dbReference>
<evidence type="ECO:0000256" key="1">
    <source>
        <dbReference type="ARBA" id="ARBA00004496"/>
    </source>
</evidence>
<gene>
    <name evidence="10" type="primary">proS</name>
    <name evidence="12" type="ORF">ACFQ03_04525</name>
</gene>
<dbReference type="SUPFAM" id="SSF52954">
    <property type="entry name" value="Class II aaRS ABD-related"/>
    <property type="match status" value="1"/>
</dbReference>
<dbReference type="InterPro" id="IPR002316">
    <property type="entry name" value="Pro-tRNA-ligase_IIa"/>
</dbReference>
<dbReference type="HAMAP" id="MF_01569">
    <property type="entry name" value="Pro_tRNA_synth_type1"/>
    <property type="match status" value="1"/>
</dbReference>
<dbReference type="Pfam" id="PF04073">
    <property type="entry name" value="tRNA_edit"/>
    <property type="match status" value="1"/>
</dbReference>
<dbReference type="InterPro" id="IPR036621">
    <property type="entry name" value="Anticodon-bd_dom_sf"/>
</dbReference>
<dbReference type="Pfam" id="PF03129">
    <property type="entry name" value="HGTP_anticodon"/>
    <property type="match status" value="1"/>
</dbReference>
<dbReference type="PROSITE" id="PS50862">
    <property type="entry name" value="AA_TRNA_LIGASE_II"/>
    <property type="match status" value="1"/>
</dbReference>
<comment type="subcellular location">
    <subcellularLocation>
        <location evidence="1 10">Cytoplasm</location>
    </subcellularLocation>
</comment>
<dbReference type="PRINTS" id="PR01046">
    <property type="entry name" value="TRNASYNTHPRO"/>
</dbReference>
<dbReference type="NCBIfam" id="NF006625">
    <property type="entry name" value="PRK09194.1"/>
    <property type="match status" value="1"/>
</dbReference>
<keyword evidence="5 10" id="KW-0547">Nucleotide-binding</keyword>
<dbReference type="InterPro" id="IPR007214">
    <property type="entry name" value="YbaK/aa-tRNA-synth-assoc-dom"/>
</dbReference>
<dbReference type="RefSeq" id="WP_379286351.1">
    <property type="nucleotide sequence ID" value="NZ_JBHTIU010000012.1"/>
</dbReference>
<dbReference type="InterPro" id="IPR006195">
    <property type="entry name" value="aa-tRNA-synth_II"/>
</dbReference>
<reference evidence="13" key="1">
    <citation type="journal article" date="2019" name="Int. J. Syst. Evol. Microbiol.">
        <title>The Global Catalogue of Microorganisms (GCM) 10K type strain sequencing project: providing services to taxonomists for standard genome sequencing and annotation.</title>
        <authorList>
            <consortium name="The Broad Institute Genomics Platform"/>
            <consortium name="The Broad Institute Genome Sequencing Center for Infectious Disease"/>
            <person name="Wu L."/>
            <person name="Ma J."/>
        </authorList>
    </citation>
    <scope>NUCLEOTIDE SEQUENCE [LARGE SCALE GENOMIC DNA]</scope>
    <source>
        <strain evidence="13">CCUG 57263</strain>
    </source>
</reference>
<organism evidence="12 13">
    <name type="scientific">Paenibacillus residui</name>
    <dbReference type="NCBI Taxonomy" id="629724"/>
    <lineage>
        <taxon>Bacteria</taxon>
        <taxon>Bacillati</taxon>
        <taxon>Bacillota</taxon>
        <taxon>Bacilli</taxon>
        <taxon>Bacillales</taxon>
        <taxon>Paenibacillaceae</taxon>
        <taxon>Paenibacillus</taxon>
    </lineage>
</organism>
<keyword evidence="7 10" id="KW-0648">Protein biosynthesis</keyword>
<evidence type="ECO:0000256" key="7">
    <source>
        <dbReference type="ARBA" id="ARBA00022917"/>
    </source>
</evidence>
<comment type="domain">
    <text evidence="10">Consists of three domains: the N-terminal catalytic domain, the editing domain and the C-terminal anticodon-binding domain.</text>
</comment>
<dbReference type="InterPro" id="IPR045864">
    <property type="entry name" value="aa-tRNA-synth_II/BPL/LPL"/>
</dbReference>
<evidence type="ECO:0000256" key="4">
    <source>
        <dbReference type="ARBA" id="ARBA00022598"/>
    </source>
</evidence>
<comment type="similarity">
    <text evidence="10">Belongs to the class-II aminoacyl-tRNA synthetase family. ProS type 1 subfamily.</text>
</comment>
<dbReference type="InterPro" id="IPR004154">
    <property type="entry name" value="Anticodon-bd"/>
</dbReference>